<dbReference type="Gene3D" id="3.40.50.2300">
    <property type="match status" value="2"/>
</dbReference>
<evidence type="ECO:0000256" key="2">
    <source>
        <dbReference type="ARBA" id="ARBA00008610"/>
    </source>
</evidence>
<feature type="domain" description="ABC transporter substrate-binding protein PnrA-like" evidence="7">
    <location>
        <begin position="44"/>
        <end position="301"/>
    </location>
</feature>
<evidence type="ECO:0000259" key="7">
    <source>
        <dbReference type="Pfam" id="PF02608"/>
    </source>
</evidence>
<dbReference type="SUPFAM" id="SSF53822">
    <property type="entry name" value="Periplasmic binding protein-like I"/>
    <property type="match status" value="1"/>
</dbReference>
<dbReference type="AlphaFoldDB" id="A0A328VI91"/>
<dbReference type="InterPro" id="IPR003760">
    <property type="entry name" value="PnrA-like"/>
</dbReference>
<evidence type="ECO:0000256" key="4">
    <source>
        <dbReference type="ARBA" id="ARBA00022729"/>
    </source>
</evidence>
<organism evidence="8 9">
    <name type="scientific">Thermogemmatispora tikiterensis</name>
    <dbReference type="NCBI Taxonomy" id="1825093"/>
    <lineage>
        <taxon>Bacteria</taxon>
        <taxon>Bacillati</taxon>
        <taxon>Chloroflexota</taxon>
        <taxon>Ktedonobacteria</taxon>
        <taxon>Thermogemmatisporales</taxon>
        <taxon>Thermogemmatisporaceae</taxon>
        <taxon>Thermogemmatispora</taxon>
    </lineage>
</organism>
<dbReference type="InterPro" id="IPR050957">
    <property type="entry name" value="BMP_lipoprotein"/>
</dbReference>
<dbReference type="Proteomes" id="UP000248706">
    <property type="component" value="Unassembled WGS sequence"/>
</dbReference>
<proteinExistence type="inferred from homology"/>
<dbReference type="PROSITE" id="PS51257">
    <property type="entry name" value="PROKAR_LIPOPROTEIN"/>
    <property type="match status" value="1"/>
</dbReference>
<keyword evidence="9" id="KW-1185">Reference proteome</keyword>
<dbReference type="GO" id="GO:0005886">
    <property type="term" value="C:plasma membrane"/>
    <property type="evidence" value="ECO:0007669"/>
    <property type="project" value="UniProtKB-SubCell"/>
</dbReference>
<gene>
    <name evidence="8" type="ORF">A4R35_04495</name>
</gene>
<comment type="caution">
    <text evidence="8">The sequence shown here is derived from an EMBL/GenBank/DDBJ whole genome shotgun (WGS) entry which is preliminary data.</text>
</comment>
<evidence type="ECO:0000313" key="8">
    <source>
        <dbReference type="EMBL" id="RAQ94784.1"/>
    </source>
</evidence>
<comment type="similarity">
    <text evidence="2">Belongs to the BMP lipoprotein family.</text>
</comment>
<dbReference type="OrthoDB" id="9769871at2"/>
<protein>
    <recommendedName>
        <fullName evidence="7">ABC transporter substrate-binding protein PnrA-like domain-containing protein</fullName>
    </recommendedName>
</protein>
<keyword evidence="3" id="KW-1003">Cell membrane</keyword>
<dbReference type="CDD" id="cd06304">
    <property type="entry name" value="PBP1_BmpA_Med_PnrA-like"/>
    <property type="match status" value="1"/>
</dbReference>
<keyword evidence="4" id="KW-0732">Signal</keyword>
<evidence type="ECO:0000256" key="6">
    <source>
        <dbReference type="ARBA" id="ARBA00023288"/>
    </source>
</evidence>
<dbReference type="InterPro" id="IPR028082">
    <property type="entry name" value="Peripla_BP_I"/>
</dbReference>
<keyword evidence="5" id="KW-0472">Membrane</keyword>
<evidence type="ECO:0000256" key="1">
    <source>
        <dbReference type="ARBA" id="ARBA00004193"/>
    </source>
</evidence>
<evidence type="ECO:0000313" key="9">
    <source>
        <dbReference type="Proteomes" id="UP000248706"/>
    </source>
</evidence>
<sequence>MLKGSRLRLFGIPLFLLFLLLLSACGNQGTSSSSGSSGSSQPIRVAMVTSGPVNDHSWNEDALKGVQLIKEQLGWSFAYSENVSQAEQANVLRQYARQGYNLIFAHGFEYADSVKAVAPEFPNTHFVIINGQGSLANLSGTEFRYGELGYFTGMAAGLVTKNNKIGIVAAVDAPQVTADIDTFKKGVAAVNPQASVSVAFVGSYDDVVKGQQVTQAQLDRGVDVLTIMGNAFDGPAIKLAQQKGVKVIAGWSTDAYSLAPNTIVTSGVQEVPGLYLQIAKLFKEGQLKGNTTYQFGFKEQVQHLGQWGDWVPQDVRTRVEAAVQQYLAGKLNIGLPASA</sequence>
<reference evidence="8 9" key="1">
    <citation type="submission" date="2016-08" db="EMBL/GenBank/DDBJ databases">
        <title>Analysis of Carbohydrate Active Enzymes in Thermogemmatispora T81 Reveals Carbohydrate Degradation Ability.</title>
        <authorList>
            <person name="Tomazini A."/>
            <person name="Lal S."/>
            <person name="Stott M."/>
            <person name="Henrissat B."/>
            <person name="Polikarpov I."/>
            <person name="Sparling R."/>
            <person name="Levin D.B."/>
        </authorList>
    </citation>
    <scope>NUCLEOTIDE SEQUENCE [LARGE SCALE GENOMIC DNA]</scope>
    <source>
        <strain evidence="8 9">T81</strain>
    </source>
</reference>
<name>A0A328VI91_9CHLR</name>
<dbReference type="PANTHER" id="PTHR34296">
    <property type="entry name" value="TRANSCRIPTIONAL ACTIVATOR PROTEIN MED"/>
    <property type="match status" value="1"/>
</dbReference>
<dbReference type="PANTHER" id="PTHR34296:SF2">
    <property type="entry name" value="ABC TRANSPORTER GUANOSINE-BINDING PROTEIN NUPN"/>
    <property type="match status" value="1"/>
</dbReference>
<dbReference type="RefSeq" id="WP_112426962.1">
    <property type="nucleotide sequence ID" value="NZ_MCIF01000002.1"/>
</dbReference>
<dbReference type="Pfam" id="PF02608">
    <property type="entry name" value="Bmp"/>
    <property type="match status" value="1"/>
</dbReference>
<comment type="subcellular location">
    <subcellularLocation>
        <location evidence="1">Cell membrane</location>
        <topology evidence="1">Lipid-anchor</topology>
    </subcellularLocation>
</comment>
<evidence type="ECO:0000256" key="5">
    <source>
        <dbReference type="ARBA" id="ARBA00023136"/>
    </source>
</evidence>
<accession>A0A328VI91</accession>
<dbReference type="EMBL" id="MCIF01000002">
    <property type="protein sequence ID" value="RAQ94784.1"/>
    <property type="molecule type" value="Genomic_DNA"/>
</dbReference>
<evidence type="ECO:0000256" key="3">
    <source>
        <dbReference type="ARBA" id="ARBA00022475"/>
    </source>
</evidence>
<keyword evidence="6" id="KW-0449">Lipoprotein</keyword>